<dbReference type="EMBL" id="LUEZ02000017">
    <property type="protein sequence ID" value="RDB27408.1"/>
    <property type="molecule type" value="Genomic_DNA"/>
</dbReference>
<dbReference type="InterPro" id="IPR019410">
    <property type="entry name" value="Methyltransf_16"/>
</dbReference>
<keyword evidence="3" id="KW-1185">Reference proteome</keyword>
<organism evidence="2 3">
    <name type="scientific">Hypsizygus marmoreus</name>
    <name type="common">White beech mushroom</name>
    <name type="synonym">Agaricus marmoreus</name>
    <dbReference type="NCBI Taxonomy" id="39966"/>
    <lineage>
        <taxon>Eukaryota</taxon>
        <taxon>Fungi</taxon>
        <taxon>Dikarya</taxon>
        <taxon>Basidiomycota</taxon>
        <taxon>Agaricomycotina</taxon>
        <taxon>Agaricomycetes</taxon>
        <taxon>Agaricomycetidae</taxon>
        <taxon>Agaricales</taxon>
        <taxon>Tricholomatineae</taxon>
        <taxon>Lyophyllaceae</taxon>
        <taxon>Hypsizygus</taxon>
    </lineage>
</organism>
<dbReference type="Gene3D" id="3.40.50.150">
    <property type="entry name" value="Vaccinia Virus protein VP39"/>
    <property type="match status" value="1"/>
</dbReference>
<dbReference type="SUPFAM" id="SSF53335">
    <property type="entry name" value="S-adenosyl-L-methionine-dependent methyltransferases"/>
    <property type="match status" value="1"/>
</dbReference>
<dbReference type="InterPro" id="IPR029063">
    <property type="entry name" value="SAM-dependent_MTases_sf"/>
</dbReference>
<feature type="region of interest" description="Disordered" evidence="1">
    <location>
        <begin position="1"/>
        <end position="20"/>
    </location>
</feature>
<gene>
    <name evidence="2" type="primary">EFM2_1</name>
    <name evidence="2" type="ORF">Hypma_004366</name>
</gene>
<dbReference type="GO" id="GO:0032259">
    <property type="term" value="P:methylation"/>
    <property type="evidence" value="ECO:0007669"/>
    <property type="project" value="UniProtKB-KW"/>
</dbReference>
<name>A0A369K085_HYPMA</name>
<evidence type="ECO:0000313" key="2">
    <source>
        <dbReference type="EMBL" id="RDB27408.1"/>
    </source>
</evidence>
<dbReference type="Proteomes" id="UP000076154">
    <property type="component" value="Unassembled WGS sequence"/>
</dbReference>
<evidence type="ECO:0000256" key="1">
    <source>
        <dbReference type="SAM" id="MobiDB-lite"/>
    </source>
</evidence>
<reference evidence="2" key="1">
    <citation type="submission" date="2018-04" db="EMBL/GenBank/DDBJ databases">
        <title>Whole genome sequencing of Hypsizygus marmoreus.</title>
        <authorList>
            <person name="Choi I.-G."/>
            <person name="Min B."/>
            <person name="Kim J.-G."/>
            <person name="Kim S."/>
            <person name="Oh Y.-L."/>
            <person name="Kong W.-S."/>
            <person name="Park H."/>
            <person name="Jeong J."/>
            <person name="Song E.-S."/>
        </authorList>
    </citation>
    <scope>NUCLEOTIDE SEQUENCE [LARGE SCALE GENOMIC DNA]</scope>
    <source>
        <strain evidence="2">51987-8</strain>
    </source>
</reference>
<dbReference type="InParanoid" id="A0A369K085"/>
<accession>A0A369K085</accession>
<sequence>MPDSFQPPTSRLPPIQKIAGHPTQDLSDALAYLRHIYNPEVRGSRRRQCEAAPVAKDADVPMLQNTLQLDDLRSDTFERSYAIRWLTALVSKAESWTDDIHDTDHPFSSPQEGEALIQNAASLLAMCSGTAAAGVIVRDFVFSGQGAHSTVKLHVRDVPLDNSDYGSVGAQTWGGACVLAEAIVENPTRFYLHRNPALELRVLELGAGTGLVSLAVGKLIEYADPPAPKTTIIATDYFPSVLDNLKYNIQSNFSNPPGVAISSHFLDWSQFAETPYQDPPFDEPFDLVLGADIVYEAEHAVWIKSCLRALLRMPSGHVDPLFHLVIPLRHTHSSESNTVETVFSAGTSDHLDLIIIDKETIICDAGSGLGSDQIEYAYYKIGWR</sequence>
<dbReference type="STRING" id="39966.A0A369K085"/>
<dbReference type="GO" id="GO:0008757">
    <property type="term" value="F:S-adenosylmethionine-dependent methyltransferase activity"/>
    <property type="evidence" value="ECO:0007669"/>
    <property type="project" value="UniProtKB-ARBA"/>
</dbReference>
<dbReference type="CDD" id="cd02440">
    <property type="entry name" value="AdoMet_MTases"/>
    <property type="match status" value="1"/>
</dbReference>
<dbReference type="PANTHER" id="PTHR14614">
    <property type="entry name" value="HEPATOCELLULAR CARCINOMA-ASSOCIATED ANTIGEN"/>
    <property type="match status" value="1"/>
</dbReference>
<dbReference type="Pfam" id="PF10294">
    <property type="entry name" value="Methyltransf_16"/>
    <property type="match status" value="1"/>
</dbReference>
<dbReference type="OrthoDB" id="433955at2759"/>
<dbReference type="PANTHER" id="PTHR14614:SF147">
    <property type="entry name" value="S-ADENOSYLMETHIONINE-DEPENDENT METHYLTRANSFERASE OF THE SEVEN BETA-STRAND FAMILY"/>
    <property type="match status" value="1"/>
</dbReference>
<dbReference type="AlphaFoldDB" id="A0A369K085"/>
<evidence type="ECO:0000313" key="3">
    <source>
        <dbReference type="Proteomes" id="UP000076154"/>
    </source>
</evidence>
<proteinExistence type="predicted"/>
<comment type="caution">
    <text evidence="2">The sequence shown here is derived from an EMBL/GenBank/DDBJ whole genome shotgun (WGS) entry which is preliminary data.</text>
</comment>
<dbReference type="FunCoup" id="A0A369K085">
    <property type="interactions" value="33"/>
</dbReference>
<protein>
    <submittedName>
        <fullName evidence="2">Protein-lysine N-methyltransferase EFM2</fullName>
    </submittedName>
</protein>